<sequence>VVMVDAKPSKEVKPKVVVNSNKLPKVEAKPVIKQPKVDAKSVKEHAKVNAPNVDCCIQITTQRKFDAQDEMISWVCDVAYKLGG</sequence>
<dbReference type="Proteomes" id="UP000265520">
    <property type="component" value="Unassembled WGS sequence"/>
</dbReference>
<dbReference type="AlphaFoldDB" id="A0A392MTP4"/>
<evidence type="ECO:0000313" key="1">
    <source>
        <dbReference type="EMBL" id="MCH90693.1"/>
    </source>
</evidence>
<keyword evidence="2" id="KW-1185">Reference proteome</keyword>
<reference evidence="1 2" key="1">
    <citation type="journal article" date="2018" name="Front. Plant Sci.">
        <title>Red Clover (Trifolium pratense) and Zigzag Clover (T. medium) - A Picture of Genomic Similarities and Differences.</title>
        <authorList>
            <person name="Dluhosova J."/>
            <person name="Istvanek J."/>
            <person name="Nedelnik J."/>
            <person name="Repkova J."/>
        </authorList>
    </citation>
    <scope>NUCLEOTIDE SEQUENCE [LARGE SCALE GENOMIC DNA]</scope>
    <source>
        <strain evidence="2">cv. 10/8</strain>
        <tissue evidence="1">Leaf</tissue>
    </source>
</reference>
<feature type="non-terminal residue" evidence="1">
    <location>
        <position position="1"/>
    </location>
</feature>
<proteinExistence type="predicted"/>
<protein>
    <submittedName>
        <fullName evidence="1">Uncharacterized protein</fullName>
    </submittedName>
</protein>
<name>A0A392MTP4_9FABA</name>
<comment type="caution">
    <text evidence="1">The sequence shown here is derived from an EMBL/GenBank/DDBJ whole genome shotgun (WGS) entry which is preliminary data.</text>
</comment>
<accession>A0A392MTP4</accession>
<dbReference type="EMBL" id="LXQA010018872">
    <property type="protein sequence ID" value="MCH90693.1"/>
    <property type="molecule type" value="Genomic_DNA"/>
</dbReference>
<organism evidence="1 2">
    <name type="scientific">Trifolium medium</name>
    <dbReference type="NCBI Taxonomy" id="97028"/>
    <lineage>
        <taxon>Eukaryota</taxon>
        <taxon>Viridiplantae</taxon>
        <taxon>Streptophyta</taxon>
        <taxon>Embryophyta</taxon>
        <taxon>Tracheophyta</taxon>
        <taxon>Spermatophyta</taxon>
        <taxon>Magnoliopsida</taxon>
        <taxon>eudicotyledons</taxon>
        <taxon>Gunneridae</taxon>
        <taxon>Pentapetalae</taxon>
        <taxon>rosids</taxon>
        <taxon>fabids</taxon>
        <taxon>Fabales</taxon>
        <taxon>Fabaceae</taxon>
        <taxon>Papilionoideae</taxon>
        <taxon>50 kb inversion clade</taxon>
        <taxon>NPAAA clade</taxon>
        <taxon>Hologalegina</taxon>
        <taxon>IRL clade</taxon>
        <taxon>Trifolieae</taxon>
        <taxon>Trifolium</taxon>
    </lineage>
</organism>
<evidence type="ECO:0000313" key="2">
    <source>
        <dbReference type="Proteomes" id="UP000265520"/>
    </source>
</evidence>
<gene>
    <name evidence="1" type="ORF">A2U01_0011615</name>
</gene>